<proteinExistence type="predicted"/>
<dbReference type="NCBIfam" id="NF006124">
    <property type="entry name" value="PRK08268.1"/>
    <property type="match status" value="1"/>
</dbReference>
<dbReference type="SUPFAM" id="SSF48179">
    <property type="entry name" value="6-phosphogluconate dehydrogenase C-terminal domain-like"/>
    <property type="match status" value="2"/>
</dbReference>
<evidence type="ECO:0000259" key="2">
    <source>
        <dbReference type="Pfam" id="PF00725"/>
    </source>
</evidence>
<evidence type="ECO:0000256" key="1">
    <source>
        <dbReference type="ARBA" id="ARBA00023002"/>
    </source>
</evidence>
<dbReference type="Pfam" id="PF02737">
    <property type="entry name" value="3HCDH_N"/>
    <property type="match status" value="1"/>
</dbReference>
<dbReference type="Proteomes" id="UP000028878">
    <property type="component" value="Unassembled WGS sequence"/>
</dbReference>
<dbReference type="RefSeq" id="WP_009519228.1">
    <property type="nucleotide sequence ID" value="NZ_CCAE010000005.1"/>
</dbReference>
<dbReference type="InterPro" id="IPR013328">
    <property type="entry name" value="6PGD_dom2"/>
</dbReference>
<dbReference type="InterPro" id="IPR036291">
    <property type="entry name" value="NAD(P)-bd_dom_sf"/>
</dbReference>
<feature type="domain" description="3-hydroxyacyl-CoA dehydrogenase C-terminal" evidence="2">
    <location>
        <begin position="188"/>
        <end position="285"/>
    </location>
</feature>
<dbReference type="GO" id="GO:0003857">
    <property type="term" value="F:(3S)-3-hydroxyacyl-CoA dehydrogenase (NAD+) activity"/>
    <property type="evidence" value="ECO:0007669"/>
    <property type="project" value="UniProtKB-EC"/>
</dbReference>
<dbReference type="Gene3D" id="1.10.1040.10">
    <property type="entry name" value="N-(1-d-carboxylethyl)-l-norvaline Dehydrogenase, domain 2"/>
    <property type="match status" value="2"/>
</dbReference>
<evidence type="ECO:0000259" key="3">
    <source>
        <dbReference type="Pfam" id="PF02737"/>
    </source>
</evidence>
<dbReference type="SUPFAM" id="SSF51735">
    <property type="entry name" value="NAD(P)-binding Rossmann-fold domains"/>
    <property type="match status" value="1"/>
</dbReference>
<dbReference type="GO" id="GO:0006635">
    <property type="term" value="P:fatty acid beta-oxidation"/>
    <property type="evidence" value="ECO:0007669"/>
    <property type="project" value="TreeGrafter"/>
</dbReference>
<dbReference type="GO" id="GO:0008691">
    <property type="term" value="F:3-hydroxybutyryl-CoA dehydrogenase activity"/>
    <property type="evidence" value="ECO:0007669"/>
    <property type="project" value="TreeGrafter"/>
</dbReference>
<dbReference type="FunFam" id="3.40.50.720:FF:000009">
    <property type="entry name" value="Fatty oxidation complex, alpha subunit"/>
    <property type="match status" value="1"/>
</dbReference>
<reference evidence="5" key="1">
    <citation type="submission" date="2014-11" db="EMBL/GenBank/DDBJ databases">
        <title>Draft genome sequence of Hydrogenophaga intermedia S1.</title>
        <authorList>
            <person name="Gan H.M."/>
            <person name="Chew T.H."/>
            <person name="Stolz A."/>
        </authorList>
    </citation>
    <scope>NUCLEOTIDE SEQUENCE [LARGE SCALE GENOMIC DNA]</scope>
    <source>
        <strain evidence="5">S1</strain>
    </source>
</reference>
<evidence type="ECO:0000313" key="4">
    <source>
        <dbReference type="EMBL" id="CDN86678.1"/>
    </source>
</evidence>
<organism evidence="4 5">
    <name type="scientific">Hydrogenophaga intermedia</name>
    <dbReference type="NCBI Taxonomy" id="65786"/>
    <lineage>
        <taxon>Bacteria</taxon>
        <taxon>Pseudomonadati</taxon>
        <taxon>Pseudomonadota</taxon>
        <taxon>Betaproteobacteria</taxon>
        <taxon>Burkholderiales</taxon>
        <taxon>Comamonadaceae</taxon>
        <taxon>Hydrogenophaga</taxon>
    </lineage>
</organism>
<dbReference type="PANTHER" id="PTHR48075">
    <property type="entry name" value="3-HYDROXYACYL-COA DEHYDROGENASE FAMILY PROTEIN"/>
    <property type="match status" value="1"/>
</dbReference>
<keyword evidence="1 4" id="KW-0560">Oxidoreductase</keyword>
<dbReference type="InterPro" id="IPR006108">
    <property type="entry name" value="3HC_DH_C"/>
</dbReference>
<dbReference type="Gene3D" id="3.40.50.720">
    <property type="entry name" value="NAD(P)-binding Rossmann-like Domain"/>
    <property type="match status" value="1"/>
</dbReference>
<sequence length="506" mass="54403">MQTFFKRAAVVGTGAMGRGIAQMAAQAGAEVWLFDAQAGAAAGARDALTKTWDTLQSKGKLDAAARDANVQRLRVAESLQDLAGCDLVVEAIVERLDVKQTVFKQLEEVIAADAVLVSNTSSLSVTAIAAALKHPQRFAGYHFFNPVPLMKVVEVIAGLKTDPAVCERLAGFTRAYGHTPVSAQDTPGFIVNHAGRGYGTEALRVAGERVADFATMDRILKDQMGFRLGPFELMDLTALDVSHPVMESIYHQYYEEPRYRPSVITAQRLAGGVVGKKVGDGFYKYVDGAAQVPPEPPVPAVGTLPPVWVSPKAARRQELYQLLKNLDARIETGAAPSEQALIIVAPLGMDVTTLAAVERLDATRTLGIDMMLEDSATKRRVLATNPATRPDMRDAAHALFARDGKAVSVVRDSGGFVTQRVVATIVNIAADMCQQGICSPADLDVAVTLGLGYPMGPLAMGDRIGPTNVLEILFNLQTVYGDPRYRPSPWLRRRGALGLSLTHEEI</sequence>
<feature type="domain" description="3-hydroxyacyl-CoA dehydrogenase C-terminal" evidence="2">
    <location>
        <begin position="415"/>
        <end position="495"/>
    </location>
</feature>
<dbReference type="AlphaFoldDB" id="A0A1L1P9X8"/>
<name>A0A1L1P9X8_HYDIT</name>
<dbReference type="EMBL" id="CCAE010000005">
    <property type="protein sequence ID" value="CDN86678.1"/>
    <property type="molecule type" value="Genomic_DNA"/>
</dbReference>
<dbReference type="GO" id="GO:0070403">
    <property type="term" value="F:NAD+ binding"/>
    <property type="evidence" value="ECO:0007669"/>
    <property type="project" value="InterPro"/>
</dbReference>
<dbReference type="PANTHER" id="PTHR48075:SF5">
    <property type="entry name" value="3-HYDROXYBUTYRYL-COA DEHYDROGENASE"/>
    <property type="match status" value="1"/>
</dbReference>
<dbReference type="InterPro" id="IPR006176">
    <property type="entry name" value="3-OHacyl-CoA_DH_NAD-bd"/>
</dbReference>
<dbReference type="Pfam" id="PF00725">
    <property type="entry name" value="3HCDH"/>
    <property type="match status" value="2"/>
</dbReference>
<protein>
    <submittedName>
        <fullName evidence="4">3-hydroxyacyl-CoA dehydrogenase</fullName>
        <ecNumber evidence="4">1.1.1.35</ecNumber>
    </submittedName>
</protein>
<gene>
    <name evidence="4" type="ORF">BN948_01084</name>
</gene>
<dbReference type="EC" id="1.1.1.35" evidence="4"/>
<dbReference type="InterPro" id="IPR008927">
    <property type="entry name" value="6-PGluconate_DH-like_C_sf"/>
</dbReference>
<evidence type="ECO:0000313" key="5">
    <source>
        <dbReference type="Proteomes" id="UP000028878"/>
    </source>
</evidence>
<keyword evidence="5" id="KW-1185">Reference proteome</keyword>
<accession>A0A1L1P9X8</accession>
<feature type="domain" description="3-hydroxyacyl-CoA dehydrogenase NAD binding" evidence="3">
    <location>
        <begin position="8"/>
        <end position="185"/>
    </location>
</feature>